<dbReference type="EMBL" id="SPNW01000024">
    <property type="protein sequence ID" value="TIA89769.1"/>
    <property type="molecule type" value="Genomic_DNA"/>
</dbReference>
<name>A0A4T0FN28_9BASI</name>
<evidence type="ECO:0000313" key="3">
    <source>
        <dbReference type="Proteomes" id="UP000310189"/>
    </source>
</evidence>
<dbReference type="SUPFAM" id="SSF81383">
    <property type="entry name" value="F-box domain"/>
    <property type="match status" value="1"/>
</dbReference>
<sequence>MSTSGLDTRKNPKRAAREDVKRERERDMGDGEATPLQPYSKPYKDPLSVLPNELIEIIFDFLCHEANGKEAPYSAKLVNRAWYRAIKSNYVYNNTFSISDQDIGPCSSEESLISSLRSRLSRHLSRCGNIRNIQISILKYKRIFLRSFFYCLLEIARSHETSTHPFNAIEIDYYGGPFNSEKKGFIMTLTESLFGITAKTLRIRNYSKLIGQNEAEVFHLATFESDLELYNWRLRGDADSVICALPSNLYMEGEEREYEEEDEDKGKAQDAVITRSSSERRQNDKVQDAVDTRSSSERKQNDKVQDAVITRPSSERKHKDQDKQAKKAAQKRSSITFSYLVECTNLKNIVMKNSSFIMDPATRKHFRDNRHRVNQLYMDKLRTATFDNVGNLSWFLGMVKSEELQRISIHGCTFGFPLLYSTKLLDNVSELTITDCEYEPTNNFNNRPQPLDPNEPIEDFSHFPRYDLHESFKYHPSTLLAEELLRKLPKLERLTVKHSKSFSDPILAVIDKFTISTVVIE</sequence>
<feature type="compositionally biased region" description="Acidic residues" evidence="1">
    <location>
        <begin position="254"/>
        <end position="263"/>
    </location>
</feature>
<comment type="caution">
    <text evidence="2">The sequence shown here is derived from an EMBL/GenBank/DDBJ whole genome shotgun (WGS) entry which is preliminary data.</text>
</comment>
<feature type="region of interest" description="Disordered" evidence="1">
    <location>
        <begin position="1"/>
        <end position="42"/>
    </location>
</feature>
<feature type="compositionally biased region" description="Basic and acidic residues" evidence="1">
    <location>
        <begin position="7"/>
        <end position="29"/>
    </location>
</feature>
<gene>
    <name evidence="2" type="ORF">E3P99_01916</name>
</gene>
<evidence type="ECO:0000256" key="1">
    <source>
        <dbReference type="SAM" id="MobiDB-lite"/>
    </source>
</evidence>
<organism evidence="2 3">
    <name type="scientific">Wallemia hederae</name>
    <dbReference type="NCBI Taxonomy" id="1540922"/>
    <lineage>
        <taxon>Eukaryota</taxon>
        <taxon>Fungi</taxon>
        <taxon>Dikarya</taxon>
        <taxon>Basidiomycota</taxon>
        <taxon>Wallemiomycotina</taxon>
        <taxon>Wallemiomycetes</taxon>
        <taxon>Wallemiales</taxon>
        <taxon>Wallemiaceae</taxon>
        <taxon>Wallemia</taxon>
    </lineage>
</organism>
<accession>A0A4T0FN28</accession>
<dbReference type="AlphaFoldDB" id="A0A4T0FN28"/>
<reference evidence="2 3" key="1">
    <citation type="submission" date="2019-03" db="EMBL/GenBank/DDBJ databases">
        <title>Sequencing 23 genomes of Wallemia ichthyophaga.</title>
        <authorList>
            <person name="Gostincar C."/>
        </authorList>
    </citation>
    <scope>NUCLEOTIDE SEQUENCE [LARGE SCALE GENOMIC DNA]</scope>
    <source>
        <strain evidence="2 3">EXF-5753</strain>
    </source>
</reference>
<keyword evidence="3" id="KW-1185">Reference proteome</keyword>
<dbReference type="InterPro" id="IPR036047">
    <property type="entry name" value="F-box-like_dom_sf"/>
</dbReference>
<evidence type="ECO:0000313" key="2">
    <source>
        <dbReference type="EMBL" id="TIA89769.1"/>
    </source>
</evidence>
<feature type="compositionally biased region" description="Basic and acidic residues" evidence="1">
    <location>
        <begin position="277"/>
        <end position="305"/>
    </location>
</feature>
<protein>
    <recommendedName>
        <fullName evidence="4">F-box domain-containing protein</fullName>
    </recommendedName>
</protein>
<dbReference type="OrthoDB" id="10488420at2759"/>
<feature type="region of interest" description="Disordered" evidence="1">
    <location>
        <begin position="254"/>
        <end position="329"/>
    </location>
</feature>
<proteinExistence type="predicted"/>
<feature type="compositionally biased region" description="Basic and acidic residues" evidence="1">
    <location>
        <begin position="313"/>
        <end position="325"/>
    </location>
</feature>
<evidence type="ECO:0008006" key="4">
    <source>
        <dbReference type="Google" id="ProtNLM"/>
    </source>
</evidence>
<dbReference type="Proteomes" id="UP000310189">
    <property type="component" value="Unassembled WGS sequence"/>
</dbReference>